<reference evidence="3" key="1">
    <citation type="journal article" date="2017" name="Proc. Natl. Acad. Sci. U.S.A.">
        <title>Simulation of Deepwater Horizon oil plume reveals substrate specialization within a complex community of hydrocarbon-degraders.</title>
        <authorList>
            <person name="Hu P."/>
            <person name="Dubinsky E.A."/>
            <person name="Probst A.J."/>
            <person name="Wang J."/>
            <person name="Sieber C.M.K."/>
            <person name="Tom L.M."/>
            <person name="Gardinali P."/>
            <person name="Banfield J.F."/>
            <person name="Atlas R.M."/>
            <person name="Andersen G.L."/>
        </authorList>
    </citation>
    <scope>NUCLEOTIDE SEQUENCE [LARGE SCALE GENOMIC DNA]</scope>
</reference>
<accession>A0A1Y5FB23</accession>
<comment type="caution">
    <text evidence="2">The sequence shown here is derived from an EMBL/GenBank/DDBJ whole genome shotgun (WGS) entry which is preliminary data.</text>
</comment>
<name>A0A1Y5FB23_9BACT</name>
<dbReference type="PANTHER" id="PTHR22916">
    <property type="entry name" value="GLYCOSYLTRANSFERASE"/>
    <property type="match status" value="1"/>
</dbReference>
<evidence type="ECO:0000313" key="3">
    <source>
        <dbReference type="Proteomes" id="UP000196531"/>
    </source>
</evidence>
<dbReference type="Proteomes" id="UP000196531">
    <property type="component" value="Unassembled WGS sequence"/>
</dbReference>
<feature type="domain" description="Glycosyltransferase 2-like" evidence="1">
    <location>
        <begin position="9"/>
        <end position="127"/>
    </location>
</feature>
<dbReference type="PANTHER" id="PTHR22916:SF3">
    <property type="entry name" value="UDP-GLCNAC:BETAGAL BETA-1,3-N-ACETYLGLUCOSAMINYLTRANSFERASE-LIKE PROTEIN 1"/>
    <property type="match status" value="1"/>
</dbReference>
<proteinExistence type="predicted"/>
<dbReference type="Gene3D" id="3.90.550.10">
    <property type="entry name" value="Spore Coat Polysaccharide Biosynthesis Protein SpsA, Chain A"/>
    <property type="match status" value="1"/>
</dbReference>
<protein>
    <recommendedName>
        <fullName evidence="1">Glycosyltransferase 2-like domain-containing protein</fullName>
    </recommendedName>
</protein>
<sequence>MKVENPKISIIIPSYNPGEMILDTMNSLVNQKYKNFEVILSDDGSTDNTIELVEGYLDRLDIVFVHNQNSGGPAKPRNAGIKKARGEWIAFLDHDDSWSDNKLEEVSTYFENQDVIYHQLEIINNKRESRGIVNTRKLSGDCFTDLIVNGNAIANSGAMVKKELIERAGYIEEDKSFIAGEDLDLWIKVSRLSSKFLYIEKILGQYRLEPGQNLSESSIKIIDVHKIIYYRYKEHLNLRKQRFAEANISYTSARIFHKLNMFKEAGRAYISSLGSNILSVKLKALVGLLLLSLKLIRIKLQ</sequence>
<dbReference type="InterPro" id="IPR029044">
    <property type="entry name" value="Nucleotide-diphossugar_trans"/>
</dbReference>
<evidence type="ECO:0000313" key="2">
    <source>
        <dbReference type="EMBL" id="OUR98811.1"/>
    </source>
</evidence>
<dbReference type="SUPFAM" id="SSF53448">
    <property type="entry name" value="Nucleotide-diphospho-sugar transferases"/>
    <property type="match status" value="1"/>
</dbReference>
<dbReference type="GO" id="GO:0016758">
    <property type="term" value="F:hexosyltransferase activity"/>
    <property type="evidence" value="ECO:0007669"/>
    <property type="project" value="UniProtKB-ARBA"/>
</dbReference>
<dbReference type="InterPro" id="IPR001173">
    <property type="entry name" value="Glyco_trans_2-like"/>
</dbReference>
<gene>
    <name evidence="2" type="ORF">A9Q84_05200</name>
</gene>
<organism evidence="2 3">
    <name type="scientific">Halobacteriovorax marinus</name>
    <dbReference type="NCBI Taxonomy" id="97084"/>
    <lineage>
        <taxon>Bacteria</taxon>
        <taxon>Pseudomonadati</taxon>
        <taxon>Bdellovibrionota</taxon>
        <taxon>Bacteriovoracia</taxon>
        <taxon>Bacteriovoracales</taxon>
        <taxon>Halobacteriovoraceae</taxon>
        <taxon>Halobacteriovorax</taxon>
    </lineage>
</organism>
<dbReference type="AlphaFoldDB" id="A0A1Y5FB23"/>
<dbReference type="Pfam" id="PF00535">
    <property type="entry name" value="Glycos_transf_2"/>
    <property type="match status" value="1"/>
</dbReference>
<dbReference type="EMBL" id="MAAO01000004">
    <property type="protein sequence ID" value="OUR98811.1"/>
    <property type="molecule type" value="Genomic_DNA"/>
</dbReference>
<evidence type="ECO:0000259" key="1">
    <source>
        <dbReference type="Pfam" id="PF00535"/>
    </source>
</evidence>